<comment type="caution">
    <text evidence="4">The sequence shown here is derived from an EMBL/GenBank/DDBJ whole genome shotgun (WGS) entry which is preliminary data.</text>
</comment>
<dbReference type="RefSeq" id="WP_109745270.1">
    <property type="nucleotide sequence ID" value="NZ_QGGO01000040.1"/>
</dbReference>
<gene>
    <name evidence="4" type="ORF">LV89_04624</name>
</gene>
<accession>A0A316DH27</accession>
<evidence type="ECO:0000256" key="1">
    <source>
        <dbReference type="ARBA" id="ARBA00023118"/>
    </source>
</evidence>
<dbReference type="InterPro" id="IPR005537">
    <property type="entry name" value="RAMP_III_fam"/>
</dbReference>
<dbReference type="Pfam" id="PF03787">
    <property type="entry name" value="RAMPs"/>
    <property type="match status" value="1"/>
</dbReference>
<keyword evidence="1" id="KW-0051">Antiviral defense</keyword>
<keyword evidence="2" id="KW-0175">Coiled coil</keyword>
<evidence type="ECO:0000259" key="3">
    <source>
        <dbReference type="Pfam" id="PF03787"/>
    </source>
</evidence>
<dbReference type="EMBL" id="QGGO01000040">
    <property type="protein sequence ID" value="PWK16966.1"/>
    <property type="molecule type" value="Genomic_DNA"/>
</dbReference>
<protein>
    <submittedName>
        <fullName evidence="4">CRISPR-associated protein (TIGR03986 family)</fullName>
    </submittedName>
</protein>
<evidence type="ECO:0000256" key="2">
    <source>
        <dbReference type="SAM" id="Coils"/>
    </source>
</evidence>
<keyword evidence="5" id="KW-1185">Reference proteome</keyword>
<proteinExistence type="predicted"/>
<dbReference type="InterPro" id="IPR052216">
    <property type="entry name" value="CRISPR_Csm3_endoribonuclease"/>
</dbReference>
<feature type="coiled-coil region" evidence="2">
    <location>
        <begin position="584"/>
        <end position="624"/>
    </location>
</feature>
<dbReference type="OrthoDB" id="5362408at2"/>
<dbReference type="PANTHER" id="PTHR35579">
    <property type="entry name" value="CRISPR SYSTEM CMS ENDORIBONUCLEASE CSM3"/>
    <property type="match status" value="1"/>
</dbReference>
<feature type="domain" description="CRISPR type III-associated protein" evidence="3">
    <location>
        <begin position="45"/>
        <end position="95"/>
    </location>
</feature>
<dbReference type="InterPro" id="IPR023825">
    <property type="entry name" value="CRISPR-assoc_RAMP_BGP1436"/>
</dbReference>
<evidence type="ECO:0000313" key="5">
    <source>
        <dbReference type="Proteomes" id="UP000245489"/>
    </source>
</evidence>
<name>A0A316DH27_9BACT</name>
<dbReference type="PANTHER" id="PTHR35579:SF3">
    <property type="entry name" value="CRISPR SYSTEM CMS ENDORIBONUCLEASE CSM3"/>
    <property type="match status" value="1"/>
</dbReference>
<sequence>MTEVKSPYNFVPAPTESEVYKPEWANQVSHDIPFSDGESGEITLKITAETPIFIRNGHAKDIEENEFSHIGEGVNKRYFIPATSIKGMIRNVLEIMSFSRMKQVDEKPFFGLRDMNNIEYKSETNQSQLKSGWLKKEGSQWFMYPVNHVRVSMNGIEGKCKLLNGQLQSASDTIQKYNLLGNNKDKEVTLSLVKELVKVIKGKNGKPDKQIPYGNLYEFDSSGTFIGNIVLFGNIDNKHYDFVFAKETTTKYPVDTALIEKMDKLDDALWNYHKPSNRIPVFFKLEGNKVKHFGFSKLYRLNNGHSIGDLEPVHSYKSSKKDELDLAQLIFGIVDEKSDSLKGRVFISHAFRSDNLVAQNTEERVLSSPKPSYYPFYLKQEDDKPYNTYLNNKSVLSGFKRYPVHINQKPYVNEDDTNENISSKFNPLPASTSFNCKIRFHNLRKVELGALLSAITFHNTPNLFHSLGAAKPYGFGKVKIDILKGVEHTRYMAQFENKMNEVLKKEWIQTPQISELFSMAKTPVSQAVNASLNYPQLELPNVQARDANEFVNYKKANPKLFLRPYSTINGNFNSVSLLNDEILKIINKEKLEKIQEERRKEKEKKEAEEQRIKEIQALEDYVKEVLENSDFEVAIDCYEKLYKMNIVGFDLNAKLQDVEFKKTKHLSKMEELRRLEEVLPSDNIELITQFLKDYPLSPKKQELEMKLSKLKASSGISERLRTLTNWDNFKKEALRWTKKVKESGEFAKFEAEFQDVVEKIVRVQFESDRTKRIWITGTFESNHEWKRATEWLEKEKAQQLYKQLIG</sequence>
<reference evidence="4 5" key="1">
    <citation type="submission" date="2018-05" db="EMBL/GenBank/DDBJ databases">
        <title>Genomic Encyclopedia of Archaeal and Bacterial Type Strains, Phase II (KMG-II): from individual species to whole genera.</title>
        <authorList>
            <person name="Goeker M."/>
        </authorList>
    </citation>
    <scope>NUCLEOTIDE SEQUENCE [LARGE SCALE GENOMIC DNA]</scope>
    <source>
        <strain evidence="4 5">DSM 22214</strain>
    </source>
</reference>
<organism evidence="4 5">
    <name type="scientific">Arcicella aurantiaca</name>
    <dbReference type="NCBI Taxonomy" id="591202"/>
    <lineage>
        <taxon>Bacteria</taxon>
        <taxon>Pseudomonadati</taxon>
        <taxon>Bacteroidota</taxon>
        <taxon>Cytophagia</taxon>
        <taxon>Cytophagales</taxon>
        <taxon>Flectobacillaceae</taxon>
        <taxon>Arcicella</taxon>
    </lineage>
</organism>
<dbReference type="Proteomes" id="UP000245489">
    <property type="component" value="Unassembled WGS sequence"/>
</dbReference>
<dbReference type="GO" id="GO:0051607">
    <property type="term" value="P:defense response to virus"/>
    <property type="evidence" value="ECO:0007669"/>
    <property type="project" value="UniProtKB-KW"/>
</dbReference>
<dbReference type="NCBIfam" id="TIGR03986">
    <property type="entry name" value="TIGR03986 family CRISPR-associated RAMP protein"/>
    <property type="match status" value="1"/>
</dbReference>
<dbReference type="AlphaFoldDB" id="A0A316DH27"/>
<evidence type="ECO:0000313" key="4">
    <source>
        <dbReference type="EMBL" id="PWK16966.1"/>
    </source>
</evidence>